<keyword evidence="2" id="KW-1185">Reference proteome</keyword>
<dbReference type="Gene3D" id="3.40.50.1820">
    <property type="entry name" value="alpha/beta hydrolase"/>
    <property type="match status" value="1"/>
</dbReference>
<sequence length="474" mass="51528">MSTTTAFRRRPLPTTLMTPFQGHPMRPTLFAAGLVGLAVLGGCAAPRDAANSPPVIKQALDATHPQHAVCPTGLPETTRCLSGRDDAGAYWWIAVPTPWTGVLVMHAHGGPELGSPKPERSAEDLQRWSIMVKAGHAWAGSTYRQGGVEVRAAAEDTERLRTLFSRHVATPRRTVLHGQSWGASVAAIGAEMFPASYDGVFLTSGVLGGGTRSYDFRLDLRVVYQAVCGDHPRADEPQYPLWMGLPEGSSLTRTELARRVNACTGVQLPAAERSPKQAAALDTLLRQAKLPERSLIGHMNWATWHFQDIALKRTGGRNPFGNMGAVYTAAIDQAGLNQRVARYAPDAQAVAKLAADTDPQGRISMPVVSVRGVNDPIAFVELDSVFRAQVARQGRSQWLVQNYADYADHSYLSDAEYPAAMDALLNWIERGEKPTPQSIASRCPASQAKFGGTCKFLPDYRAAELDERVTPRQR</sequence>
<dbReference type="EMBL" id="JBBUTI010000007">
    <property type="protein sequence ID" value="MEK8047148.1"/>
    <property type="molecule type" value="Genomic_DNA"/>
</dbReference>
<dbReference type="InterPro" id="IPR029058">
    <property type="entry name" value="AB_hydrolase_fold"/>
</dbReference>
<name>A0ABU9C5V4_9BURK</name>
<organism evidence="1 2">
    <name type="scientific">Ideonella margarita</name>
    <dbReference type="NCBI Taxonomy" id="2984191"/>
    <lineage>
        <taxon>Bacteria</taxon>
        <taxon>Pseudomonadati</taxon>
        <taxon>Pseudomonadota</taxon>
        <taxon>Betaproteobacteria</taxon>
        <taxon>Burkholderiales</taxon>
        <taxon>Sphaerotilaceae</taxon>
        <taxon>Ideonella</taxon>
    </lineage>
</organism>
<gene>
    <name evidence="1" type="ORF">AACH00_12365</name>
</gene>
<proteinExistence type="predicted"/>
<comment type="caution">
    <text evidence="1">The sequence shown here is derived from an EMBL/GenBank/DDBJ whole genome shotgun (WGS) entry which is preliminary data.</text>
</comment>
<dbReference type="SUPFAM" id="SSF53474">
    <property type="entry name" value="alpha/beta-Hydrolases"/>
    <property type="match status" value="1"/>
</dbReference>
<reference evidence="1 2" key="1">
    <citation type="submission" date="2024-04" db="EMBL/GenBank/DDBJ databases">
        <title>Novel species of the genus Ideonella isolated from streams.</title>
        <authorList>
            <person name="Lu H."/>
        </authorList>
    </citation>
    <scope>NUCLEOTIDE SEQUENCE [LARGE SCALE GENOMIC DNA]</scope>
    <source>
        <strain evidence="1 2">LYT19W</strain>
    </source>
</reference>
<protein>
    <submittedName>
        <fullName evidence="1">Uncharacterized protein</fullName>
    </submittedName>
</protein>
<evidence type="ECO:0000313" key="2">
    <source>
        <dbReference type="Proteomes" id="UP001379945"/>
    </source>
</evidence>
<dbReference type="Proteomes" id="UP001379945">
    <property type="component" value="Unassembled WGS sequence"/>
</dbReference>
<evidence type="ECO:0000313" key="1">
    <source>
        <dbReference type="EMBL" id="MEK8047148.1"/>
    </source>
</evidence>
<accession>A0ABU9C5V4</accession>